<sequence>MELGVEDDGY</sequence>
<comment type="caution">
    <text evidence="2">The sequence shown here is derived from an EMBL/GenBank/DDBJ whole genome shotgun (WGS) entry which is preliminary data.</text>
</comment>
<keyword evidence="4" id="KW-1185">Reference proteome</keyword>
<evidence type="ECO:0000313" key="1">
    <source>
        <dbReference type="EMBL" id="OQE63136.1"/>
    </source>
</evidence>
<dbReference type="EMBL" id="MOOB01000236">
    <property type="protein sequence ID" value="OQE63932.1"/>
    <property type="molecule type" value="Genomic_DNA"/>
</dbReference>
<gene>
    <name evidence="3" type="ORF">PENNAL_c0009G01903</name>
    <name evidence="2" type="ORF">PENNAL_c0236G04150</name>
    <name evidence="1" type="ORF">PENNAL_c0251G03163</name>
</gene>
<reference evidence="2" key="1">
    <citation type="submission" date="2016-10" db="EMBL/GenBank/DDBJ databases">
        <title>Uncovering the secondary metabolism of Penicillium species provides insights into the evolution of 6-MSA pathways.</title>
        <authorList>
            <person name="Nielsen J.C."/>
            <person name="Nielsen J."/>
        </authorList>
    </citation>
    <scope>NUCLEOTIDE SEQUENCE [LARGE SCALE GENOMIC DNA]</scope>
    <source>
        <strain evidence="2">IBT 13039</strain>
    </source>
</reference>
<accession>A0A1V6WM13</accession>
<reference evidence="4" key="2">
    <citation type="journal article" date="2017" name="Nat. Microbiol.">
        <title>Global analysis of biosynthetic gene clusters reveals vast potential of secondary metabolite production in Penicillium species.</title>
        <authorList>
            <person name="Nielsen J.C."/>
            <person name="Grijseels S."/>
            <person name="Prigent S."/>
            <person name="Ji B."/>
            <person name="Dainat J."/>
            <person name="Nielsen K.F."/>
            <person name="Frisvad J.C."/>
            <person name="Workman M."/>
            <person name="Nielsen J."/>
        </authorList>
    </citation>
    <scope>NUCLEOTIDE SEQUENCE [LARGE SCALE GENOMIC DNA]</scope>
    <source>
        <strain evidence="4">IBT 13039</strain>
    </source>
</reference>
<organism evidence="2 4">
    <name type="scientific">Penicillium nalgiovense</name>
    <dbReference type="NCBI Taxonomy" id="60175"/>
    <lineage>
        <taxon>Eukaryota</taxon>
        <taxon>Fungi</taxon>
        <taxon>Dikarya</taxon>
        <taxon>Ascomycota</taxon>
        <taxon>Pezizomycotina</taxon>
        <taxon>Eurotiomycetes</taxon>
        <taxon>Eurotiomycetidae</taxon>
        <taxon>Eurotiales</taxon>
        <taxon>Aspergillaceae</taxon>
        <taxon>Penicillium</taxon>
    </lineage>
</organism>
<feature type="non-terminal residue" evidence="2">
    <location>
        <position position="10"/>
    </location>
</feature>
<dbReference type="EMBL" id="MOOB01000009">
    <property type="protein sequence ID" value="OQE91516.1"/>
    <property type="molecule type" value="Genomic_DNA"/>
</dbReference>
<evidence type="ECO:0000313" key="3">
    <source>
        <dbReference type="EMBL" id="OQE91516.1"/>
    </source>
</evidence>
<dbReference type="Proteomes" id="UP000191691">
    <property type="component" value="Unassembled WGS sequence"/>
</dbReference>
<evidence type="ECO:0000313" key="4">
    <source>
        <dbReference type="Proteomes" id="UP000191691"/>
    </source>
</evidence>
<proteinExistence type="predicted"/>
<evidence type="ECO:0000313" key="2">
    <source>
        <dbReference type="EMBL" id="OQE63932.1"/>
    </source>
</evidence>
<dbReference type="EMBL" id="MOOB01000251">
    <property type="protein sequence ID" value="OQE63136.1"/>
    <property type="molecule type" value="Genomic_DNA"/>
</dbReference>
<protein>
    <submittedName>
        <fullName evidence="2">Uncharacterized protein</fullName>
    </submittedName>
</protein>
<name>A0A1V6WM13_PENNA</name>